<gene>
    <name evidence="1" type="ORF">B6254_1175</name>
</gene>
<evidence type="ECO:0000313" key="1">
    <source>
        <dbReference type="EMBL" id="AWF95581.1"/>
    </source>
</evidence>
<dbReference type="AlphaFoldDB" id="A0A2S1KRE4"/>
<dbReference type="EMBL" id="CP020928">
    <property type="protein sequence ID" value="AWF95581.1"/>
    <property type="molecule type" value="Genomic_DNA"/>
</dbReference>
<proteinExistence type="predicted"/>
<reference evidence="1 2" key="1">
    <citation type="submission" date="2017-04" db="EMBL/GenBank/DDBJ databases">
        <title>Weissella cibaria strain m2 complete genome.</title>
        <authorList>
            <person name="Pan Q."/>
            <person name="Tan M."/>
            <person name="Yao F."/>
            <person name="Su S."/>
        </authorList>
    </citation>
    <scope>NUCLEOTIDE SEQUENCE [LARGE SCALE GENOMIC DNA]</scope>
    <source>
        <strain evidence="1 2">M2</strain>
    </source>
</reference>
<evidence type="ECO:0000313" key="2">
    <source>
        <dbReference type="Proteomes" id="UP000244870"/>
    </source>
</evidence>
<organism evidence="1 2">
    <name type="scientific">Weissella cibaria</name>
    <dbReference type="NCBI Taxonomy" id="137591"/>
    <lineage>
        <taxon>Bacteria</taxon>
        <taxon>Bacillati</taxon>
        <taxon>Bacillota</taxon>
        <taxon>Bacilli</taxon>
        <taxon>Lactobacillales</taxon>
        <taxon>Lactobacillaceae</taxon>
        <taxon>Weissella</taxon>
    </lineage>
</organism>
<dbReference type="SUPFAM" id="SSF160719">
    <property type="entry name" value="gpW/gp25-like"/>
    <property type="match status" value="1"/>
</dbReference>
<name>A0A2S1KRE4_9LACO</name>
<sequence>MVEAPELGLDRTDLFEKNFNSRYAAEAIREALEQDSRVTVTNVSVTADFNHRIATAQVDMSIDGEAKTTEVALDVG</sequence>
<dbReference type="Proteomes" id="UP000244870">
    <property type="component" value="Chromosome"/>
</dbReference>
<protein>
    <submittedName>
        <fullName evidence="1">Uncharacterized protein</fullName>
    </submittedName>
</protein>
<accession>A0A2S1KRE4</accession>